<dbReference type="GO" id="GO:0005886">
    <property type="term" value="C:plasma membrane"/>
    <property type="evidence" value="ECO:0007669"/>
    <property type="project" value="UniProtKB-SubCell"/>
</dbReference>
<dbReference type="InterPro" id="IPR050351">
    <property type="entry name" value="BphY/WalK/GraS-like"/>
</dbReference>
<dbReference type="GO" id="GO:0004721">
    <property type="term" value="F:phosphoprotein phosphatase activity"/>
    <property type="evidence" value="ECO:0007669"/>
    <property type="project" value="TreeGrafter"/>
</dbReference>
<dbReference type="InterPro" id="IPR003661">
    <property type="entry name" value="HisK_dim/P_dom"/>
</dbReference>
<keyword evidence="4" id="KW-1003">Cell membrane</keyword>
<keyword evidence="5" id="KW-0597">Phosphoprotein</keyword>
<keyword evidence="9" id="KW-0067">ATP-binding</keyword>
<sequence>MEHWLALLALGVAPVVGVIAYLLGARSQRRQQASAATTTSGQDDIAVLSVLPQAVMVLESDDEVQLASAGAHALGLVRNDTLVHQEILEMLSAHRADGEIHDQEVSVARGAGNELRLGVRVAPLREGRVLVLAEDRTEARRLEEIRRDFTANVSHELKTPIGALSLLAETVTEAADEPETVRHFASQMGREARRLGELVQDLIELSRLQRANALMAPELISVDQVVDEAIDRMQVEAMSRNVQLVLGGTTGLEVFGDPTMLTAAVRNLLDNAVRYSRPYSRVAVGVSYAAESHEVRIAVVDQGSGIAREHQDRVFERFYRGDEARSRETGGSGLGLAIVKHVVADHGGRVELWSTAGTGSTFTIVLPEAQITDVAPMADVETHHHTGGASRPAAAGRRAPIEHAPMEDTHR</sequence>
<dbReference type="EC" id="2.7.13.3" evidence="3"/>
<evidence type="ECO:0000313" key="15">
    <source>
        <dbReference type="EMBL" id="ROR73227.1"/>
    </source>
</evidence>
<dbReference type="Pfam" id="PF00512">
    <property type="entry name" value="HisKA"/>
    <property type="match status" value="1"/>
</dbReference>
<evidence type="ECO:0000256" key="8">
    <source>
        <dbReference type="ARBA" id="ARBA00022777"/>
    </source>
</evidence>
<evidence type="ECO:0000256" key="6">
    <source>
        <dbReference type="ARBA" id="ARBA00022679"/>
    </source>
</evidence>
<proteinExistence type="predicted"/>
<dbReference type="Proteomes" id="UP000280668">
    <property type="component" value="Unassembled WGS sequence"/>
</dbReference>
<dbReference type="InterPro" id="IPR004358">
    <property type="entry name" value="Sig_transdc_His_kin-like_C"/>
</dbReference>
<evidence type="ECO:0000256" key="7">
    <source>
        <dbReference type="ARBA" id="ARBA00022741"/>
    </source>
</evidence>
<evidence type="ECO:0000256" key="11">
    <source>
        <dbReference type="ARBA" id="ARBA00023136"/>
    </source>
</evidence>
<dbReference type="GO" id="GO:0005524">
    <property type="term" value="F:ATP binding"/>
    <property type="evidence" value="ECO:0007669"/>
    <property type="project" value="UniProtKB-KW"/>
</dbReference>
<evidence type="ECO:0000256" key="9">
    <source>
        <dbReference type="ARBA" id="ARBA00022840"/>
    </source>
</evidence>
<dbReference type="Pfam" id="PF02518">
    <property type="entry name" value="HATPase_c"/>
    <property type="match status" value="1"/>
</dbReference>
<protein>
    <recommendedName>
        <fullName evidence="12">Sensor-like histidine kinase SenX3</fullName>
        <ecNumber evidence="3">2.7.13.3</ecNumber>
    </recommendedName>
</protein>
<keyword evidence="8 15" id="KW-0418">Kinase</keyword>
<dbReference type="Gene3D" id="1.10.287.130">
    <property type="match status" value="1"/>
</dbReference>
<dbReference type="PANTHER" id="PTHR45453">
    <property type="entry name" value="PHOSPHATE REGULON SENSOR PROTEIN PHOR"/>
    <property type="match status" value="1"/>
</dbReference>
<name>A0A3N2BD94_9MICO</name>
<comment type="caution">
    <text evidence="15">The sequence shown here is derived from an EMBL/GenBank/DDBJ whole genome shotgun (WGS) entry which is preliminary data.</text>
</comment>
<dbReference type="GO" id="GO:0016036">
    <property type="term" value="P:cellular response to phosphate starvation"/>
    <property type="evidence" value="ECO:0007669"/>
    <property type="project" value="TreeGrafter"/>
</dbReference>
<keyword evidence="11" id="KW-0472">Membrane</keyword>
<keyword evidence="16" id="KW-1185">Reference proteome</keyword>
<keyword evidence="7" id="KW-0547">Nucleotide-binding</keyword>
<feature type="domain" description="Histidine kinase" evidence="14">
    <location>
        <begin position="152"/>
        <end position="370"/>
    </location>
</feature>
<evidence type="ECO:0000256" key="12">
    <source>
        <dbReference type="ARBA" id="ARBA00039401"/>
    </source>
</evidence>
<feature type="compositionally biased region" description="Low complexity" evidence="13">
    <location>
        <begin position="387"/>
        <end position="398"/>
    </location>
</feature>
<dbReference type="EMBL" id="RKHK01000001">
    <property type="protein sequence ID" value="ROR73227.1"/>
    <property type="molecule type" value="Genomic_DNA"/>
</dbReference>
<feature type="compositionally biased region" description="Basic and acidic residues" evidence="13">
    <location>
        <begin position="399"/>
        <end position="411"/>
    </location>
</feature>
<dbReference type="FunFam" id="3.30.565.10:FF:000006">
    <property type="entry name" value="Sensor histidine kinase WalK"/>
    <property type="match status" value="1"/>
</dbReference>
<evidence type="ECO:0000259" key="14">
    <source>
        <dbReference type="PROSITE" id="PS50109"/>
    </source>
</evidence>
<evidence type="ECO:0000256" key="3">
    <source>
        <dbReference type="ARBA" id="ARBA00012438"/>
    </source>
</evidence>
<dbReference type="RefSeq" id="WP_123303674.1">
    <property type="nucleotide sequence ID" value="NZ_RKHK01000001.1"/>
</dbReference>
<accession>A0A3N2BD94</accession>
<dbReference type="GO" id="GO:0000155">
    <property type="term" value="F:phosphorelay sensor kinase activity"/>
    <property type="evidence" value="ECO:0007669"/>
    <property type="project" value="InterPro"/>
</dbReference>
<gene>
    <name evidence="15" type="ORF">EDD31_1600</name>
</gene>
<feature type="region of interest" description="Disordered" evidence="13">
    <location>
        <begin position="381"/>
        <end position="411"/>
    </location>
</feature>
<dbReference type="Gene3D" id="3.30.565.10">
    <property type="entry name" value="Histidine kinase-like ATPase, C-terminal domain"/>
    <property type="match status" value="1"/>
</dbReference>
<dbReference type="OrthoDB" id="9813151at2"/>
<organism evidence="15 16">
    <name type="scientific">Bogoriella caseilytica</name>
    <dbReference type="NCBI Taxonomy" id="56055"/>
    <lineage>
        <taxon>Bacteria</taxon>
        <taxon>Bacillati</taxon>
        <taxon>Actinomycetota</taxon>
        <taxon>Actinomycetes</taxon>
        <taxon>Micrococcales</taxon>
        <taxon>Bogoriellaceae</taxon>
        <taxon>Bogoriella</taxon>
    </lineage>
</organism>
<dbReference type="CDD" id="cd00082">
    <property type="entry name" value="HisKA"/>
    <property type="match status" value="1"/>
</dbReference>
<dbReference type="InterPro" id="IPR036890">
    <property type="entry name" value="HATPase_C_sf"/>
</dbReference>
<dbReference type="InterPro" id="IPR005467">
    <property type="entry name" value="His_kinase_dom"/>
</dbReference>
<keyword evidence="10" id="KW-0902">Two-component regulatory system</keyword>
<dbReference type="AlphaFoldDB" id="A0A3N2BD94"/>
<evidence type="ECO:0000256" key="2">
    <source>
        <dbReference type="ARBA" id="ARBA00004236"/>
    </source>
</evidence>
<evidence type="ECO:0000313" key="16">
    <source>
        <dbReference type="Proteomes" id="UP000280668"/>
    </source>
</evidence>
<dbReference type="PROSITE" id="PS50109">
    <property type="entry name" value="HIS_KIN"/>
    <property type="match status" value="1"/>
</dbReference>
<dbReference type="FunFam" id="1.10.287.130:FF:000008">
    <property type="entry name" value="Two-component sensor histidine kinase"/>
    <property type="match status" value="1"/>
</dbReference>
<comment type="subcellular location">
    <subcellularLocation>
        <location evidence="2">Cell membrane</location>
    </subcellularLocation>
</comment>
<evidence type="ECO:0000256" key="1">
    <source>
        <dbReference type="ARBA" id="ARBA00000085"/>
    </source>
</evidence>
<comment type="catalytic activity">
    <reaction evidence="1">
        <text>ATP + protein L-histidine = ADP + protein N-phospho-L-histidine.</text>
        <dbReference type="EC" id="2.7.13.3"/>
    </reaction>
</comment>
<evidence type="ECO:0000256" key="13">
    <source>
        <dbReference type="SAM" id="MobiDB-lite"/>
    </source>
</evidence>
<dbReference type="SUPFAM" id="SSF55874">
    <property type="entry name" value="ATPase domain of HSP90 chaperone/DNA topoisomerase II/histidine kinase"/>
    <property type="match status" value="1"/>
</dbReference>
<dbReference type="InterPro" id="IPR003594">
    <property type="entry name" value="HATPase_dom"/>
</dbReference>
<evidence type="ECO:0000256" key="10">
    <source>
        <dbReference type="ARBA" id="ARBA00023012"/>
    </source>
</evidence>
<reference evidence="15 16" key="1">
    <citation type="submission" date="2018-11" db="EMBL/GenBank/DDBJ databases">
        <title>Sequencing the genomes of 1000 actinobacteria strains.</title>
        <authorList>
            <person name="Klenk H.-P."/>
        </authorList>
    </citation>
    <scope>NUCLEOTIDE SEQUENCE [LARGE SCALE GENOMIC DNA]</scope>
    <source>
        <strain evidence="15 16">DSM 11294</strain>
    </source>
</reference>
<dbReference type="CDD" id="cd00075">
    <property type="entry name" value="HATPase"/>
    <property type="match status" value="1"/>
</dbReference>
<keyword evidence="6" id="KW-0808">Transferase</keyword>
<dbReference type="SMART" id="SM00387">
    <property type="entry name" value="HATPase_c"/>
    <property type="match status" value="1"/>
</dbReference>
<dbReference type="SMART" id="SM00388">
    <property type="entry name" value="HisKA"/>
    <property type="match status" value="1"/>
</dbReference>
<dbReference type="PANTHER" id="PTHR45453:SF1">
    <property type="entry name" value="PHOSPHATE REGULON SENSOR PROTEIN PHOR"/>
    <property type="match status" value="1"/>
</dbReference>
<evidence type="ECO:0000256" key="4">
    <source>
        <dbReference type="ARBA" id="ARBA00022475"/>
    </source>
</evidence>
<evidence type="ECO:0000256" key="5">
    <source>
        <dbReference type="ARBA" id="ARBA00022553"/>
    </source>
</evidence>
<dbReference type="InterPro" id="IPR036097">
    <property type="entry name" value="HisK_dim/P_sf"/>
</dbReference>
<dbReference type="SUPFAM" id="SSF47384">
    <property type="entry name" value="Homodimeric domain of signal transducing histidine kinase"/>
    <property type="match status" value="1"/>
</dbReference>
<dbReference type="PRINTS" id="PR00344">
    <property type="entry name" value="BCTRLSENSOR"/>
</dbReference>